<keyword evidence="3" id="KW-1185">Reference proteome</keyword>
<dbReference type="PANTHER" id="PTHR42924">
    <property type="entry name" value="EXONUCLEASE"/>
    <property type="match status" value="1"/>
</dbReference>
<dbReference type="PANTHER" id="PTHR42924:SF3">
    <property type="entry name" value="POLYMERASE_HISTIDINOL PHOSPHATASE N-TERMINAL DOMAIN-CONTAINING PROTEIN"/>
    <property type="match status" value="1"/>
</dbReference>
<accession>A0A942Z7S0</accession>
<dbReference type="InterPro" id="IPR004013">
    <property type="entry name" value="PHP_dom"/>
</dbReference>
<dbReference type="SMART" id="SM00481">
    <property type="entry name" value="POLIIIAc"/>
    <property type="match status" value="1"/>
</dbReference>
<name>A0A942Z7S0_9FIRM</name>
<dbReference type="InterPro" id="IPR003141">
    <property type="entry name" value="Pol/His_phosphatase_N"/>
</dbReference>
<dbReference type="GO" id="GO:0004534">
    <property type="term" value="F:5'-3' RNA exonuclease activity"/>
    <property type="evidence" value="ECO:0007669"/>
    <property type="project" value="TreeGrafter"/>
</dbReference>
<dbReference type="InterPro" id="IPR052018">
    <property type="entry name" value="PHP_domain"/>
</dbReference>
<evidence type="ECO:0000313" key="3">
    <source>
        <dbReference type="Proteomes" id="UP000724672"/>
    </source>
</evidence>
<proteinExistence type="predicted"/>
<protein>
    <submittedName>
        <fullName evidence="2">PHP domain-containing protein</fullName>
    </submittedName>
</protein>
<dbReference type="SUPFAM" id="SSF89550">
    <property type="entry name" value="PHP domain-like"/>
    <property type="match status" value="1"/>
</dbReference>
<sequence length="234" mass="26826">MKLYYDLHIHSALSPCGDDSMTPNNIVNMAYLKGLDILAITDHNSYYNVETLIELGKSKDILVIPGMEVTTLEDIHLLCYFDSINSLKEFGEKIFNSLPSIDNNKELFGNQLILDKEDNVIGEIQKLLINGSEFSIDRIYTMVEEKNGVVIPAHVDKKSYSILSVLGFIPEQFNVKFVEIKNKSYCNKLIESYRYIYNSDAHYLGDINEATNQLDIKEKSIGEVLKYLKMRDKY</sequence>
<reference evidence="2" key="1">
    <citation type="submission" date="2019-12" db="EMBL/GenBank/DDBJ databases">
        <title>Clostridiaceae gen. nov. sp. nov., isolated from sediment in Xinjiang, China.</title>
        <authorList>
            <person name="Zhang R."/>
        </authorList>
    </citation>
    <scope>NUCLEOTIDE SEQUENCE</scope>
    <source>
        <strain evidence="2">D2Q-11</strain>
    </source>
</reference>
<dbReference type="Gene3D" id="3.20.20.140">
    <property type="entry name" value="Metal-dependent hydrolases"/>
    <property type="match status" value="1"/>
</dbReference>
<dbReference type="AlphaFoldDB" id="A0A942Z7S0"/>
<dbReference type="GO" id="GO:0035312">
    <property type="term" value="F:5'-3' DNA exonuclease activity"/>
    <property type="evidence" value="ECO:0007669"/>
    <property type="project" value="TreeGrafter"/>
</dbReference>
<dbReference type="CDD" id="cd07432">
    <property type="entry name" value="PHP_HisPPase"/>
    <property type="match status" value="1"/>
</dbReference>
<feature type="domain" description="Polymerase/histidinol phosphatase N-terminal" evidence="1">
    <location>
        <begin position="5"/>
        <end position="73"/>
    </location>
</feature>
<comment type="caution">
    <text evidence="2">The sequence shown here is derived from an EMBL/GenBank/DDBJ whole genome shotgun (WGS) entry which is preliminary data.</text>
</comment>
<gene>
    <name evidence="2" type="ORF">GOQ27_01870</name>
</gene>
<evidence type="ECO:0000259" key="1">
    <source>
        <dbReference type="SMART" id="SM00481"/>
    </source>
</evidence>
<dbReference type="RefSeq" id="WP_203365119.1">
    <property type="nucleotide sequence ID" value="NZ_WSFT01000013.1"/>
</dbReference>
<organism evidence="2 3">
    <name type="scientific">Anaeromonas frigoriresistens</name>
    <dbReference type="NCBI Taxonomy" id="2683708"/>
    <lineage>
        <taxon>Bacteria</taxon>
        <taxon>Bacillati</taxon>
        <taxon>Bacillota</taxon>
        <taxon>Tissierellia</taxon>
        <taxon>Tissierellales</taxon>
        <taxon>Thermohalobacteraceae</taxon>
        <taxon>Anaeromonas</taxon>
    </lineage>
</organism>
<dbReference type="EMBL" id="WSFT01000013">
    <property type="protein sequence ID" value="MBS4537189.1"/>
    <property type="molecule type" value="Genomic_DNA"/>
</dbReference>
<dbReference type="Proteomes" id="UP000724672">
    <property type="component" value="Unassembled WGS sequence"/>
</dbReference>
<dbReference type="Pfam" id="PF02811">
    <property type="entry name" value="PHP"/>
    <property type="match status" value="1"/>
</dbReference>
<dbReference type="InterPro" id="IPR016195">
    <property type="entry name" value="Pol/histidinol_Pase-like"/>
</dbReference>
<evidence type="ECO:0000313" key="2">
    <source>
        <dbReference type="EMBL" id="MBS4537189.1"/>
    </source>
</evidence>